<evidence type="ECO:0000313" key="3">
    <source>
        <dbReference type="Proteomes" id="UP000185674"/>
    </source>
</evidence>
<gene>
    <name evidence="2" type="ORF">BEN76_12030</name>
</gene>
<dbReference type="PANTHER" id="PTHR37291">
    <property type="entry name" value="5-METHYLCYTOSINE-SPECIFIC RESTRICTION ENZYME B"/>
    <property type="match status" value="1"/>
</dbReference>
<dbReference type="GO" id="GO:0005524">
    <property type="term" value="F:ATP binding"/>
    <property type="evidence" value="ECO:0007669"/>
    <property type="project" value="InterPro"/>
</dbReference>
<dbReference type="Proteomes" id="UP000185674">
    <property type="component" value="Chromosome"/>
</dbReference>
<dbReference type="STRING" id="487316.BEN76_12030"/>
<sequence length="764" mass="88582">MTSSEKLLELYNEIIVNRYIDEKDAMQEWHDRYKSFIETVQARTVELKKGKKLDYDNGDQEFLDHFFISNNPVSSRGSNPISDEDLRTILRSNDFTCLIEETMLNPNKKSWVALIEKGKNIFKRSHFDNQPLRFNRISASCTSNLIPMPSENAFNKFVKYLNDNEILDFTNIEKSWYAQNEYLTNKFHEIFNNKILDENDFTDEYWLNLFAWSLYDKKVNQSESDVKDTETKPNTGTKKMENSLNRILFGAAGTGKTFNTINHALSIIEDKSLEELEKEERRDLKNRFDEYKNKGQIKFVTFHQSFSYEDFVEGIRAETVEDNEGKKNIEYPVVSGVFKSLCDIAQSKVILESQKNNFDPSANEIWKMSLGRAGEEEDIFDYCIKNDCVLLGWGNDINFSNATNRKQVEEIMDENGYEDYRKKYPSASRFVNDFKNKTKVGDLIIISDGNHKFRAIGEISGNYELLPDSDDAPRYVQKKSVKWLKLFKPSLNVEQVFDKVLSQQTIYNLANAINITKLKNLLDSHQKEDNDKKFVLIIDEINRGNISRIFGELITLIEESKRQGAKEQLSVTLPYSKQEFTVPNNVYIIGTMNSSDRSLTGLDIALRRRFTFIEMPPKPEEIKDENGVLIEIHGQDQNGDDASVIVAELLKVMNQRIEVLLDRDHCIGHANFMSLEQQPTLDNLSNIFKQKVIPQLQEYFFDDWAKINLVLNGNGMLQSKSIEKSVIFPNVDSEELGYFEDKKAWELVPTSFDKIESFTKIIQH</sequence>
<dbReference type="InterPro" id="IPR011704">
    <property type="entry name" value="ATPase_dyneun-rel_AAA"/>
</dbReference>
<evidence type="ECO:0000259" key="1">
    <source>
        <dbReference type="Pfam" id="PF07728"/>
    </source>
</evidence>
<dbReference type="REBASE" id="182246">
    <property type="entry name" value="AsoGFJ2McrBCP"/>
</dbReference>
<dbReference type="KEGG" id="asol:BEN76_12030"/>
<dbReference type="RefSeq" id="WP_076033155.1">
    <property type="nucleotide sequence ID" value="NZ_CP016896.1"/>
</dbReference>
<dbReference type="Gene3D" id="3.40.50.300">
    <property type="entry name" value="P-loop containing nucleotide triphosphate hydrolases"/>
    <property type="match status" value="1"/>
</dbReference>
<name>A0A1P8EKQ8_9GAMM</name>
<dbReference type="InterPro" id="IPR052934">
    <property type="entry name" value="Methyl-DNA_Rec/Restrict_Enz"/>
</dbReference>
<accession>A0A1P8EKQ8</accession>
<reference evidence="2 3" key="1">
    <citation type="submission" date="2016-08" db="EMBL/GenBank/DDBJ databases">
        <title>Complete genome sequence of Acinetobacter baylyi strain GFJ2.</title>
        <authorList>
            <person name="Tabata M."/>
            <person name="Kuboki S."/>
            <person name="Gibu N."/>
            <person name="Kinouchi Y."/>
            <person name="Vangnai A."/>
            <person name="Kasai D."/>
            <person name="Fukuda M."/>
        </authorList>
    </citation>
    <scope>NUCLEOTIDE SEQUENCE [LARGE SCALE GENOMIC DNA]</scope>
    <source>
        <strain evidence="2 3">GFJ2</strain>
    </source>
</reference>
<dbReference type="GO" id="GO:0016887">
    <property type="term" value="F:ATP hydrolysis activity"/>
    <property type="evidence" value="ECO:0007669"/>
    <property type="project" value="InterPro"/>
</dbReference>
<feature type="domain" description="ATPase dynein-related AAA" evidence="1">
    <location>
        <begin position="519"/>
        <end position="610"/>
    </location>
</feature>
<proteinExistence type="predicted"/>
<dbReference type="SUPFAM" id="SSF52540">
    <property type="entry name" value="P-loop containing nucleoside triphosphate hydrolases"/>
    <property type="match status" value="1"/>
</dbReference>
<organism evidence="2 3">
    <name type="scientific">Acinetobacter soli</name>
    <dbReference type="NCBI Taxonomy" id="487316"/>
    <lineage>
        <taxon>Bacteria</taxon>
        <taxon>Pseudomonadati</taxon>
        <taxon>Pseudomonadota</taxon>
        <taxon>Gammaproteobacteria</taxon>
        <taxon>Moraxellales</taxon>
        <taxon>Moraxellaceae</taxon>
        <taxon>Acinetobacter</taxon>
    </lineage>
</organism>
<dbReference type="InterPro" id="IPR027417">
    <property type="entry name" value="P-loop_NTPase"/>
</dbReference>
<evidence type="ECO:0000313" key="2">
    <source>
        <dbReference type="EMBL" id="APV36702.1"/>
    </source>
</evidence>
<dbReference type="EMBL" id="CP016896">
    <property type="protein sequence ID" value="APV36702.1"/>
    <property type="molecule type" value="Genomic_DNA"/>
</dbReference>
<dbReference type="Pfam" id="PF07728">
    <property type="entry name" value="AAA_5"/>
    <property type="match status" value="1"/>
</dbReference>
<dbReference type="AlphaFoldDB" id="A0A1P8EKQ8"/>
<dbReference type="PANTHER" id="PTHR37291:SF1">
    <property type="entry name" value="TYPE IV METHYL-DIRECTED RESTRICTION ENZYME ECOKMCRB SUBUNIT"/>
    <property type="match status" value="1"/>
</dbReference>
<protein>
    <recommendedName>
        <fullName evidence="1">ATPase dynein-related AAA domain-containing protein</fullName>
    </recommendedName>
</protein>